<comment type="catalytic activity">
    <reaction evidence="1">
        <text>S-ubiquitinyl-[E2 ubiquitin-conjugating enzyme]-L-cysteine + [acceptor protein]-L-lysine = [E2 ubiquitin-conjugating enzyme]-L-cysteine + N(6)-ubiquitinyl-[acceptor protein]-L-lysine.</text>
        <dbReference type="EC" id="2.3.2.27"/>
    </reaction>
</comment>
<dbReference type="InterPro" id="IPR013083">
    <property type="entry name" value="Znf_RING/FYVE/PHD"/>
</dbReference>
<dbReference type="UniPathway" id="UPA00143"/>
<dbReference type="InterPro" id="IPR013010">
    <property type="entry name" value="Znf_SIAH"/>
</dbReference>
<protein>
    <recommendedName>
        <fullName evidence="4">RING-type E3 ubiquitin transferase</fullName>
        <ecNumber evidence="4">2.3.2.27</ecNumber>
    </recommendedName>
</protein>
<evidence type="ECO:0000256" key="2">
    <source>
        <dbReference type="ARBA" id="ARBA00004906"/>
    </source>
</evidence>
<evidence type="ECO:0000313" key="13">
    <source>
        <dbReference type="Proteomes" id="UP000593577"/>
    </source>
</evidence>
<accession>A0A7J8YVA8</accession>
<feature type="non-terminal residue" evidence="12">
    <location>
        <position position="1"/>
    </location>
</feature>
<comment type="pathway">
    <text evidence="2">Protein modification; protein ubiquitination.</text>
</comment>
<keyword evidence="6" id="KW-0479">Metal-binding</keyword>
<evidence type="ECO:0000256" key="9">
    <source>
        <dbReference type="ARBA" id="ARBA00022833"/>
    </source>
</evidence>
<name>A0A7J8YVA8_GOSAI</name>
<sequence>YQKLKPLKEHYTKPLYSLSDQISRASVIVEKKATLCSFLHGFWIRDAKEFDGGVVCPNGHTLCSNCKNKVHNCCPTCRRDLGDIRCLALEEVAESLEVPCKYQNLGCHDIFPYYGKLKHEQHCWFRPYKCPYAASDCSVTGDIPTLVAHLKDDHKVFNCFGRKFCLHFEAFRLRRAPVYMAFLRLMGDDNEAKRFSYSLEVSANGRKLIWQGIPRSIRDSSRKVCESLDGPVIQRNLALFFLVVIDES</sequence>
<organism evidence="12 13">
    <name type="scientific">Gossypium aridum</name>
    <name type="common">American cotton</name>
    <name type="synonym">Erioxylum aridum</name>
    <dbReference type="NCBI Taxonomy" id="34290"/>
    <lineage>
        <taxon>Eukaryota</taxon>
        <taxon>Viridiplantae</taxon>
        <taxon>Streptophyta</taxon>
        <taxon>Embryophyta</taxon>
        <taxon>Tracheophyta</taxon>
        <taxon>Spermatophyta</taxon>
        <taxon>Magnoliopsida</taxon>
        <taxon>eudicotyledons</taxon>
        <taxon>Gunneridae</taxon>
        <taxon>Pentapetalae</taxon>
        <taxon>rosids</taxon>
        <taxon>malvids</taxon>
        <taxon>Malvales</taxon>
        <taxon>Malvaceae</taxon>
        <taxon>Malvoideae</taxon>
        <taxon>Gossypium</taxon>
    </lineage>
</organism>
<keyword evidence="13" id="KW-1185">Reference proteome</keyword>
<gene>
    <name evidence="12" type="ORF">Goari_020687</name>
</gene>
<dbReference type="Pfam" id="PF03145">
    <property type="entry name" value="Sina_TRAF"/>
    <property type="match status" value="1"/>
</dbReference>
<dbReference type="AlphaFoldDB" id="A0A7J8YVA8"/>
<evidence type="ECO:0000256" key="6">
    <source>
        <dbReference type="ARBA" id="ARBA00022723"/>
    </source>
</evidence>
<evidence type="ECO:0000256" key="1">
    <source>
        <dbReference type="ARBA" id="ARBA00000900"/>
    </source>
</evidence>
<evidence type="ECO:0000256" key="7">
    <source>
        <dbReference type="ARBA" id="ARBA00022771"/>
    </source>
</evidence>
<reference evidence="12 13" key="1">
    <citation type="journal article" date="2019" name="Genome Biol. Evol.">
        <title>Insights into the evolution of the New World diploid cottons (Gossypium, subgenus Houzingenia) based on genome sequencing.</title>
        <authorList>
            <person name="Grover C.E."/>
            <person name="Arick M.A. 2nd"/>
            <person name="Thrash A."/>
            <person name="Conover J.L."/>
            <person name="Sanders W.S."/>
            <person name="Peterson D.G."/>
            <person name="Frelichowski J.E."/>
            <person name="Scheffler J.A."/>
            <person name="Scheffler B.E."/>
            <person name="Wendel J.F."/>
        </authorList>
    </citation>
    <scope>NUCLEOTIDE SEQUENCE [LARGE SCALE GENOMIC DNA]</scope>
    <source>
        <strain evidence="12">185</strain>
        <tissue evidence="12">Leaf</tissue>
    </source>
</reference>
<dbReference type="GO" id="GO:0008270">
    <property type="term" value="F:zinc ion binding"/>
    <property type="evidence" value="ECO:0007669"/>
    <property type="project" value="UniProtKB-KW"/>
</dbReference>
<evidence type="ECO:0000256" key="10">
    <source>
        <dbReference type="PROSITE-ProRule" id="PRU00455"/>
    </source>
</evidence>
<dbReference type="PANTHER" id="PTHR10315:SF117">
    <property type="entry name" value="RING-TYPE E3 UBIQUITIN TRANSFERASE"/>
    <property type="match status" value="1"/>
</dbReference>
<dbReference type="GO" id="GO:0016567">
    <property type="term" value="P:protein ubiquitination"/>
    <property type="evidence" value="ECO:0007669"/>
    <property type="project" value="UniProtKB-UniPathway"/>
</dbReference>
<dbReference type="PROSITE" id="PS51081">
    <property type="entry name" value="ZF_SIAH"/>
    <property type="match status" value="1"/>
</dbReference>
<proteinExistence type="inferred from homology"/>
<evidence type="ECO:0000256" key="5">
    <source>
        <dbReference type="ARBA" id="ARBA00022679"/>
    </source>
</evidence>
<dbReference type="InterPro" id="IPR052088">
    <property type="entry name" value="E3_ubiquitin-ligase_SINA"/>
</dbReference>
<dbReference type="Gene3D" id="2.60.210.10">
    <property type="entry name" value="Apoptosis, Tumor Necrosis Factor Receptor Associated Protein 2, Chain A"/>
    <property type="match status" value="1"/>
</dbReference>
<dbReference type="GO" id="GO:0005737">
    <property type="term" value="C:cytoplasm"/>
    <property type="evidence" value="ECO:0007669"/>
    <property type="project" value="InterPro"/>
</dbReference>
<dbReference type="FunFam" id="3.30.40.10:FF:000041">
    <property type="entry name" value="E3 ubiquitin-protein ligase SINAT3"/>
    <property type="match status" value="1"/>
</dbReference>
<dbReference type="PANTHER" id="PTHR10315">
    <property type="entry name" value="E3 UBIQUITIN PROTEIN LIGASE SIAH"/>
    <property type="match status" value="1"/>
</dbReference>
<keyword evidence="8" id="KW-0833">Ubl conjugation pathway</keyword>
<comment type="similarity">
    <text evidence="3">Belongs to the SINA (Seven in absentia) family.</text>
</comment>
<evidence type="ECO:0000259" key="11">
    <source>
        <dbReference type="PROSITE" id="PS51081"/>
    </source>
</evidence>
<dbReference type="GO" id="GO:0006511">
    <property type="term" value="P:ubiquitin-dependent protein catabolic process"/>
    <property type="evidence" value="ECO:0007669"/>
    <property type="project" value="InterPro"/>
</dbReference>
<keyword evidence="5" id="KW-0808">Transferase</keyword>
<evidence type="ECO:0000256" key="8">
    <source>
        <dbReference type="ARBA" id="ARBA00022786"/>
    </source>
</evidence>
<dbReference type="Gene3D" id="3.30.40.10">
    <property type="entry name" value="Zinc/RING finger domain, C3HC4 (zinc finger)"/>
    <property type="match status" value="1"/>
</dbReference>
<evidence type="ECO:0000256" key="4">
    <source>
        <dbReference type="ARBA" id="ARBA00012483"/>
    </source>
</evidence>
<feature type="domain" description="SIAH-type" evidence="11">
    <location>
        <begin position="95"/>
        <end position="155"/>
    </location>
</feature>
<dbReference type="Proteomes" id="UP000593577">
    <property type="component" value="Unassembled WGS sequence"/>
</dbReference>
<dbReference type="InterPro" id="IPR018121">
    <property type="entry name" value="7-in-absentia-prot_TRAF-dom"/>
</dbReference>
<dbReference type="EC" id="2.3.2.27" evidence="4"/>
<evidence type="ECO:0000313" key="12">
    <source>
        <dbReference type="EMBL" id="MBA0703044.1"/>
    </source>
</evidence>
<dbReference type="InterPro" id="IPR008974">
    <property type="entry name" value="TRAF-like"/>
</dbReference>
<keyword evidence="9" id="KW-0862">Zinc</keyword>
<keyword evidence="7 10" id="KW-0863">Zinc-finger</keyword>
<dbReference type="GO" id="GO:0061630">
    <property type="term" value="F:ubiquitin protein ligase activity"/>
    <property type="evidence" value="ECO:0007669"/>
    <property type="project" value="UniProtKB-EC"/>
</dbReference>
<evidence type="ECO:0000256" key="3">
    <source>
        <dbReference type="ARBA" id="ARBA00009119"/>
    </source>
</evidence>
<comment type="caution">
    <text evidence="12">The sequence shown here is derived from an EMBL/GenBank/DDBJ whole genome shotgun (WGS) entry which is preliminary data.</text>
</comment>
<dbReference type="EMBL" id="JABFAA010355061">
    <property type="protein sequence ID" value="MBA0703044.1"/>
    <property type="molecule type" value="Genomic_DNA"/>
</dbReference>
<dbReference type="SUPFAM" id="SSF49599">
    <property type="entry name" value="TRAF domain-like"/>
    <property type="match status" value="1"/>
</dbReference>